<dbReference type="EMBL" id="BAAAPF010000265">
    <property type="protein sequence ID" value="GAA1500000.1"/>
    <property type="molecule type" value="Genomic_DNA"/>
</dbReference>
<keyword evidence="5 8" id="KW-0812">Transmembrane</keyword>
<dbReference type="Gene3D" id="1.10.357.140">
    <property type="entry name" value="UbiA prenyltransferase"/>
    <property type="match status" value="1"/>
</dbReference>
<dbReference type="PANTHER" id="PTHR11048:SF28">
    <property type="entry name" value="4-HYDROXYBENZOATE POLYPRENYLTRANSFERASE, MITOCHONDRIAL"/>
    <property type="match status" value="1"/>
</dbReference>
<gene>
    <name evidence="9" type="ORF">GCM10009802_54770</name>
</gene>
<accession>A0ABN1ZJC0</accession>
<feature type="transmembrane region" description="Helical" evidence="8">
    <location>
        <begin position="103"/>
        <end position="123"/>
    </location>
</feature>
<dbReference type="InterPro" id="IPR039653">
    <property type="entry name" value="Prenyltransferase"/>
</dbReference>
<dbReference type="InterPro" id="IPR000537">
    <property type="entry name" value="UbiA_prenyltransferase"/>
</dbReference>
<evidence type="ECO:0000256" key="5">
    <source>
        <dbReference type="ARBA" id="ARBA00022692"/>
    </source>
</evidence>
<keyword evidence="6 8" id="KW-1133">Transmembrane helix</keyword>
<comment type="caution">
    <text evidence="9">The sequence shown here is derived from an EMBL/GenBank/DDBJ whole genome shotgun (WGS) entry which is preliminary data.</text>
</comment>
<evidence type="ECO:0000313" key="10">
    <source>
        <dbReference type="Proteomes" id="UP001500443"/>
    </source>
</evidence>
<dbReference type="InterPro" id="IPR044878">
    <property type="entry name" value="UbiA_sf"/>
</dbReference>
<name>A0ABN1ZJC0_9ACTN</name>
<feature type="transmembrane region" description="Helical" evidence="8">
    <location>
        <begin position="129"/>
        <end position="146"/>
    </location>
</feature>
<dbReference type="Gene3D" id="1.20.120.1780">
    <property type="entry name" value="UbiA prenyltransferase"/>
    <property type="match status" value="1"/>
</dbReference>
<feature type="transmembrane region" description="Helical" evidence="8">
    <location>
        <begin position="227"/>
        <end position="247"/>
    </location>
</feature>
<evidence type="ECO:0000256" key="6">
    <source>
        <dbReference type="ARBA" id="ARBA00022989"/>
    </source>
</evidence>
<dbReference type="Pfam" id="PF01040">
    <property type="entry name" value="UbiA"/>
    <property type="match status" value="1"/>
</dbReference>
<evidence type="ECO:0008006" key="11">
    <source>
        <dbReference type="Google" id="ProtNLM"/>
    </source>
</evidence>
<evidence type="ECO:0000256" key="4">
    <source>
        <dbReference type="ARBA" id="ARBA00022679"/>
    </source>
</evidence>
<evidence type="ECO:0000256" key="2">
    <source>
        <dbReference type="ARBA" id="ARBA00004141"/>
    </source>
</evidence>
<keyword evidence="10" id="KW-1185">Reference proteome</keyword>
<keyword evidence="4" id="KW-0808">Transferase</keyword>
<sequence length="307" mass="31128">MTLPVAVAVQARALYGFSRGNQALLSIAQPLVGALLATDRPAPGRLAVAVLATAAAFLAVFAANDLFDARLDRRSAAMTQTRRGPDIDGAGGRHPLAQGRLRFAAGLAWVLLLGTVSLAGAVALNPVCAALFVCAALLEAAYCRLATVTAYKCLLSGVMVAIGACAGWFAFSDTVDPLRLGLLALWMAAWEIGGRNIPNDLADMAEDTPLGIKTVPIVHGPRAAARLAAALLLVAAAAACALAVAAWPSYGAVGLAVTALTAIPTALAPAARLLRHPDGATALAAFNRASFHPVGVLVAFTAGAAVV</sequence>
<feature type="transmembrane region" description="Helical" evidence="8">
    <location>
        <begin position="286"/>
        <end position="306"/>
    </location>
</feature>
<comment type="similarity">
    <text evidence="3">Belongs to the UbiA prenyltransferase family.</text>
</comment>
<evidence type="ECO:0000256" key="3">
    <source>
        <dbReference type="ARBA" id="ARBA00005985"/>
    </source>
</evidence>
<feature type="transmembrane region" description="Helical" evidence="8">
    <location>
        <begin position="46"/>
        <end position="67"/>
    </location>
</feature>
<evidence type="ECO:0000256" key="7">
    <source>
        <dbReference type="ARBA" id="ARBA00023136"/>
    </source>
</evidence>
<keyword evidence="7 8" id="KW-0472">Membrane</keyword>
<comment type="cofactor">
    <cofactor evidence="1">
        <name>Mg(2+)</name>
        <dbReference type="ChEBI" id="CHEBI:18420"/>
    </cofactor>
</comment>
<organism evidence="9 10">
    <name type="scientific">Streptomyces synnematoformans</name>
    <dbReference type="NCBI Taxonomy" id="415721"/>
    <lineage>
        <taxon>Bacteria</taxon>
        <taxon>Bacillati</taxon>
        <taxon>Actinomycetota</taxon>
        <taxon>Actinomycetes</taxon>
        <taxon>Kitasatosporales</taxon>
        <taxon>Streptomycetaceae</taxon>
        <taxon>Streptomyces</taxon>
    </lineage>
</organism>
<evidence type="ECO:0000313" key="9">
    <source>
        <dbReference type="EMBL" id="GAA1500000.1"/>
    </source>
</evidence>
<feature type="transmembrane region" description="Helical" evidence="8">
    <location>
        <begin position="153"/>
        <end position="171"/>
    </location>
</feature>
<dbReference type="PANTHER" id="PTHR11048">
    <property type="entry name" value="PRENYLTRANSFERASES"/>
    <property type="match status" value="1"/>
</dbReference>
<feature type="transmembrane region" description="Helical" evidence="8">
    <location>
        <begin position="253"/>
        <end position="274"/>
    </location>
</feature>
<protein>
    <recommendedName>
        <fullName evidence="11">4-hydroxybenzoate polyprenyltransferase</fullName>
    </recommendedName>
</protein>
<dbReference type="RefSeq" id="WP_344293293.1">
    <property type="nucleotide sequence ID" value="NZ_BAAAPF010000265.1"/>
</dbReference>
<dbReference type="Proteomes" id="UP001500443">
    <property type="component" value="Unassembled WGS sequence"/>
</dbReference>
<proteinExistence type="inferred from homology"/>
<reference evidence="9 10" key="1">
    <citation type="journal article" date="2019" name="Int. J. Syst. Evol. Microbiol.">
        <title>The Global Catalogue of Microorganisms (GCM) 10K type strain sequencing project: providing services to taxonomists for standard genome sequencing and annotation.</title>
        <authorList>
            <consortium name="The Broad Institute Genomics Platform"/>
            <consortium name="The Broad Institute Genome Sequencing Center for Infectious Disease"/>
            <person name="Wu L."/>
            <person name="Ma J."/>
        </authorList>
    </citation>
    <scope>NUCLEOTIDE SEQUENCE [LARGE SCALE GENOMIC DNA]</scope>
    <source>
        <strain evidence="9 10">JCM 15481</strain>
    </source>
</reference>
<evidence type="ECO:0000256" key="8">
    <source>
        <dbReference type="SAM" id="Phobius"/>
    </source>
</evidence>
<comment type="subcellular location">
    <subcellularLocation>
        <location evidence="2">Membrane</location>
        <topology evidence="2">Multi-pass membrane protein</topology>
    </subcellularLocation>
</comment>
<evidence type="ECO:0000256" key="1">
    <source>
        <dbReference type="ARBA" id="ARBA00001946"/>
    </source>
</evidence>